<dbReference type="PANTHER" id="PTHR10694">
    <property type="entry name" value="LYSINE-SPECIFIC DEMETHYLASE"/>
    <property type="match status" value="1"/>
</dbReference>
<organism evidence="3 4">
    <name type="scientific">Linum trigynum</name>
    <dbReference type="NCBI Taxonomy" id="586398"/>
    <lineage>
        <taxon>Eukaryota</taxon>
        <taxon>Viridiplantae</taxon>
        <taxon>Streptophyta</taxon>
        <taxon>Embryophyta</taxon>
        <taxon>Tracheophyta</taxon>
        <taxon>Spermatophyta</taxon>
        <taxon>Magnoliopsida</taxon>
        <taxon>eudicotyledons</taxon>
        <taxon>Gunneridae</taxon>
        <taxon>Pentapetalae</taxon>
        <taxon>rosids</taxon>
        <taxon>fabids</taxon>
        <taxon>Malpighiales</taxon>
        <taxon>Linaceae</taxon>
        <taxon>Linum</taxon>
    </lineage>
</organism>
<dbReference type="GO" id="GO:0000785">
    <property type="term" value="C:chromatin"/>
    <property type="evidence" value="ECO:0007669"/>
    <property type="project" value="TreeGrafter"/>
</dbReference>
<dbReference type="Pfam" id="PF02375">
    <property type="entry name" value="JmjN"/>
    <property type="match status" value="1"/>
</dbReference>
<dbReference type="GO" id="GO:0034647">
    <property type="term" value="F:histone H3K4me/H3K4me2/H3K4me3 demethylase activity"/>
    <property type="evidence" value="ECO:0007669"/>
    <property type="project" value="TreeGrafter"/>
</dbReference>
<dbReference type="GO" id="GO:0005634">
    <property type="term" value="C:nucleus"/>
    <property type="evidence" value="ECO:0007669"/>
    <property type="project" value="TreeGrafter"/>
</dbReference>
<evidence type="ECO:0000256" key="1">
    <source>
        <dbReference type="SAM" id="MobiDB-lite"/>
    </source>
</evidence>
<dbReference type="Proteomes" id="UP001497516">
    <property type="component" value="Chromosome 10"/>
</dbReference>
<evidence type="ECO:0000313" key="3">
    <source>
        <dbReference type="EMBL" id="CAL1361442.1"/>
    </source>
</evidence>
<feature type="domain" description="JmjN" evidence="2">
    <location>
        <begin position="56"/>
        <end position="97"/>
    </location>
</feature>
<accession>A0AAV2D003</accession>
<dbReference type="AlphaFoldDB" id="A0AAV2D003"/>
<dbReference type="SMART" id="SM00545">
    <property type="entry name" value="JmjN"/>
    <property type="match status" value="1"/>
</dbReference>
<evidence type="ECO:0000259" key="2">
    <source>
        <dbReference type="PROSITE" id="PS51183"/>
    </source>
</evidence>
<dbReference type="InterPro" id="IPR003349">
    <property type="entry name" value="JmjN"/>
</dbReference>
<protein>
    <recommendedName>
        <fullName evidence="2">JmjN domain-containing protein</fullName>
    </recommendedName>
</protein>
<dbReference type="EMBL" id="OZ034814">
    <property type="protein sequence ID" value="CAL1361442.1"/>
    <property type="molecule type" value="Genomic_DNA"/>
</dbReference>
<dbReference type="Gene3D" id="2.60.120.650">
    <property type="entry name" value="Cupin"/>
    <property type="match status" value="1"/>
</dbReference>
<sequence>MTPLKSTPYSNSKEEHFVKISPKNEMVTDSPGSPRNRKVTARWEPDEPCRPEVNDAPVFYPTVEDFEDTLGYISKIHAKAEPFGICRIVPPACWRPPCHLKEKRNMGKCQILYKDSTSRLASK</sequence>
<dbReference type="PANTHER" id="PTHR10694:SF105">
    <property type="entry name" value="LYSINE-SPECIFIC DEMETHYLASE JMJ14"/>
    <property type="match status" value="1"/>
</dbReference>
<proteinExistence type="predicted"/>
<dbReference type="PROSITE" id="PS51183">
    <property type="entry name" value="JMJN"/>
    <property type="match status" value="1"/>
</dbReference>
<feature type="compositionally biased region" description="Polar residues" evidence="1">
    <location>
        <begin position="1"/>
        <end position="11"/>
    </location>
</feature>
<name>A0AAV2D003_9ROSI</name>
<evidence type="ECO:0000313" key="4">
    <source>
        <dbReference type="Proteomes" id="UP001497516"/>
    </source>
</evidence>
<dbReference type="GO" id="GO:0010468">
    <property type="term" value="P:regulation of gene expression"/>
    <property type="evidence" value="ECO:0007669"/>
    <property type="project" value="TreeGrafter"/>
</dbReference>
<gene>
    <name evidence="3" type="ORF">LTRI10_LOCUS8817</name>
</gene>
<reference evidence="3 4" key="1">
    <citation type="submission" date="2024-04" db="EMBL/GenBank/DDBJ databases">
        <authorList>
            <person name="Fracassetti M."/>
        </authorList>
    </citation>
    <scope>NUCLEOTIDE SEQUENCE [LARGE SCALE GENOMIC DNA]</scope>
</reference>
<keyword evidence="4" id="KW-1185">Reference proteome</keyword>
<feature type="region of interest" description="Disordered" evidence="1">
    <location>
        <begin position="1"/>
        <end position="40"/>
    </location>
</feature>